<dbReference type="InterPro" id="IPR011010">
    <property type="entry name" value="DNA_brk_join_enz"/>
</dbReference>
<dbReference type="EMBL" id="JBHTLD010000007">
    <property type="protein sequence ID" value="MFD1184869.1"/>
    <property type="molecule type" value="Genomic_DNA"/>
</dbReference>
<keyword evidence="3" id="KW-0233">DNA recombination</keyword>
<proteinExistence type="inferred from homology"/>
<sequence>MPTYRLLLRDKRQTDDLYLVYLRITQHRKIAYVGTDVYIDKNHWNPKGTLDNRDWVKKHPLKNTFNTVLANKLLEAQALGLEHPQASAKELKAKLEGEQTEDLDFIGFYARELERIKADANPRTYAKYDYIYTRLKDYAPVLPFASLTVEWVKQYEQHVLKTNKRNTASKHLSFVKTIVRRAVAEGLIPYADNPFLNYKLKGEKPQKAKLTKDELQRIMDLELPTDQRIHHARVAFLLQFFLAGMRIGDLLQLRWEMLHDDRLEYRSQKTGTLLSVKLVPAALALIEPMRKDKGYILPFLKEDLNPEKHQNRIESMTALINRMLREVATKAEIEKKITTHIARHSFASLAWANSRDIKAVSQALGHTSVRMTENYLRDLSGSEQDALLDTTFEGF</sequence>
<dbReference type="Gene3D" id="1.10.443.10">
    <property type="entry name" value="Intergrase catalytic core"/>
    <property type="match status" value="1"/>
</dbReference>
<keyword evidence="2" id="KW-0238">DNA-binding</keyword>
<dbReference type="Pfam" id="PF13102">
    <property type="entry name" value="Phage_int_SAM_5"/>
    <property type="match status" value="1"/>
</dbReference>
<dbReference type="Pfam" id="PF00589">
    <property type="entry name" value="Phage_integrase"/>
    <property type="match status" value="1"/>
</dbReference>
<dbReference type="Gene3D" id="1.10.150.130">
    <property type="match status" value="1"/>
</dbReference>
<gene>
    <name evidence="5" type="ORF">ACFQ2O_01540</name>
</gene>
<reference evidence="6" key="1">
    <citation type="journal article" date="2019" name="Int. J. Syst. Evol. Microbiol.">
        <title>The Global Catalogue of Microorganisms (GCM) 10K type strain sequencing project: providing services to taxonomists for standard genome sequencing and annotation.</title>
        <authorList>
            <consortium name="The Broad Institute Genomics Platform"/>
            <consortium name="The Broad Institute Genome Sequencing Center for Infectious Disease"/>
            <person name="Wu L."/>
            <person name="Ma J."/>
        </authorList>
    </citation>
    <scope>NUCLEOTIDE SEQUENCE [LARGE SCALE GENOMIC DNA]</scope>
    <source>
        <strain evidence="6">JCM 31319</strain>
    </source>
</reference>
<evidence type="ECO:0000313" key="6">
    <source>
        <dbReference type="Proteomes" id="UP001597094"/>
    </source>
</evidence>
<dbReference type="InterPro" id="IPR010998">
    <property type="entry name" value="Integrase_recombinase_N"/>
</dbReference>
<evidence type="ECO:0000256" key="1">
    <source>
        <dbReference type="ARBA" id="ARBA00008857"/>
    </source>
</evidence>
<comment type="caution">
    <text evidence="5">The sequence shown here is derived from an EMBL/GenBank/DDBJ whole genome shotgun (WGS) entry which is preliminary data.</text>
</comment>
<dbReference type="PROSITE" id="PS51898">
    <property type="entry name" value="TYR_RECOMBINASE"/>
    <property type="match status" value="1"/>
</dbReference>
<evidence type="ECO:0000256" key="3">
    <source>
        <dbReference type="ARBA" id="ARBA00023172"/>
    </source>
</evidence>
<dbReference type="PANTHER" id="PTHR30349:SF64">
    <property type="entry name" value="PROPHAGE INTEGRASE INTD-RELATED"/>
    <property type="match status" value="1"/>
</dbReference>
<dbReference type="CDD" id="cd01185">
    <property type="entry name" value="INTN1_C_like"/>
    <property type="match status" value="1"/>
</dbReference>
<evidence type="ECO:0000259" key="4">
    <source>
        <dbReference type="PROSITE" id="PS51898"/>
    </source>
</evidence>
<name>A0ABW3SJ61_9BACT</name>
<dbReference type="InterPro" id="IPR013762">
    <property type="entry name" value="Integrase-like_cat_sf"/>
</dbReference>
<comment type="similarity">
    <text evidence="1">Belongs to the 'phage' integrase family.</text>
</comment>
<evidence type="ECO:0000256" key="2">
    <source>
        <dbReference type="ARBA" id="ARBA00023125"/>
    </source>
</evidence>
<dbReference type="RefSeq" id="WP_377522358.1">
    <property type="nucleotide sequence ID" value="NZ_JBHTLD010000007.1"/>
</dbReference>
<protein>
    <submittedName>
        <fullName evidence="5">Tyrosine-type recombinase/integrase</fullName>
    </submittedName>
</protein>
<dbReference type="SUPFAM" id="SSF56349">
    <property type="entry name" value="DNA breaking-rejoining enzymes"/>
    <property type="match status" value="1"/>
</dbReference>
<dbReference type="InterPro" id="IPR025269">
    <property type="entry name" value="SAM-like_dom"/>
</dbReference>
<dbReference type="Proteomes" id="UP001597094">
    <property type="component" value="Unassembled WGS sequence"/>
</dbReference>
<evidence type="ECO:0000313" key="5">
    <source>
        <dbReference type="EMBL" id="MFD1184869.1"/>
    </source>
</evidence>
<dbReference type="Pfam" id="PF17293">
    <property type="entry name" value="Arm-DNA-bind_5"/>
    <property type="match status" value="1"/>
</dbReference>
<feature type="domain" description="Tyr recombinase" evidence="4">
    <location>
        <begin position="205"/>
        <end position="389"/>
    </location>
</feature>
<organism evidence="5 6">
    <name type="scientific">Pontibacter rugosus</name>
    <dbReference type="NCBI Taxonomy" id="1745966"/>
    <lineage>
        <taxon>Bacteria</taxon>
        <taxon>Pseudomonadati</taxon>
        <taxon>Bacteroidota</taxon>
        <taxon>Cytophagia</taxon>
        <taxon>Cytophagales</taxon>
        <taxon>Hymenobacteraceae</taxon>
        <taxon>Pontibacter</taxon>
    </lineage>
</organism>
<keyword evidence="6" id="KW-1185">Reference proteome</keyword>
<accession>A0ABW3SJ61</accession>
<dbReference type="InterPro" id="IPR002104">
    <property type="entry name" value="Integrase_catalytic"/>
</dbReference>
<dbReference type="InterPro" id="IPR035386">
    <property type="entry name" value="Arm-DNA-bind_5"/>
</dbReference>
<dbReference type="PANTHER" id="PTHR30349">
    <property type="entry name" value="PHAGE INTEGRASE-RELATED"/>
    <property type="match status" value="1"/>
</dbReference>
<dbReference type="InterPro" id="IPR050090">
    <property type="entry name" value="Tyrosine_recombinase_XerCD"/>
</dbReference>